<feature type="compositionally biased region" description="Low complexity" evidence="1">
    <location>
        <begin position="56"/>
        <end position="80"/>
    </location>
</feature>
<feature type="region of interest" description="Disordered" evidence="1">
    <location>
        <begin position="127"/>
        <end position="154"/>
    </location>
</feature>
<feature type="region of interest" description="Disordered" evidence="1">
    <location>
        <begin position="191"/>
        <end position="212"/>
    </location>
</feature>
<protein>
    <submittedName>
        <fullName evidence="2">Uncharacterized protein</fullName>
    </submittedName>
</protein>
<dbReference type="EMBL" id="ML769795">
    <property type="protein sequence ID" value="KAE9387533.1"/>
    <property type="molecule type" value="Genomic_DNA"/>
</dbReference>
<feature type="region of interest" description="Disordered" evidence="1">
    <location>
        <begin position="34"/>
        <end position="86"/>
    </location>
</feature>
<sequence>MALTQTQPAITIPMGRGGWEDQVVPALRKRLESESRTLARRISARSVSAEEEELPKSQSQSKSKLKSSNSNSSSSGLSHSTTDHVPEQNADEKWECCQCQCQCCASGKPTTEPELSVLHEQRSFVKDEQPPFNTYPSLNPADDPSRASTDSERPFEHWYRGEVSRNGGVGEYRVARKQEMLEIANYGYTTKARETTLNGVGGRRPRSGSPRF</sequence>
<feature type="region of interest" description="Disordered" evidence="1">
    <location>
        <begin position="1"/>
        <end position="21"/>
    </location>
</feature>
<accession>A0A6A4GQ96</accession>
<gene>
    <name evidence="2" type="ORF">BT96DRAFT_1005037</name>
</gene>
<keyword evidence="3" id="KW-1185">Reference proteome</keyword>
<evidence type="ECO:0000313" key="3">
    <source>
        <dbReference type="Proteomes" id="UP000799118"/>
    </source>
</evidence>
<dbReference type="OrthoDB" id="3363891at2759"/>
<organism evidence="2 3">
    <name type="scientific">Gymnopus androsaceus JB14</name>
    <dbReference type="NCBI Taxonomy" id="1447944"/>
    <lineage>
        <taxon>Eukaryota</taxon>
        <taxon>Fungi</taxon>
        <taxon>Dikarya</taxon>
        <taxon>Basidiomycota</taxon>
        <taxon>Agaricomycotina</taxon>
        <taxon>Agaricomycetes</taxon>
        <taxon>Agaricomycetidae</taxon>
        <taxon>Agaricales</taxon>
        <taxon>Marasmiineae</taxon>
        <taxon>Omphalotaceae</taxon>
        <taxon>Gymnopus</taxon>
    </lineage>
</organism>
<evidence type="ECO:0000313" key="2">
    <source>
        <dbReference type="EMBL" id="KAE9387533.1"/>
    </source>
</evidence>
<dbReference type="Proteomes" id="UP000799118">
    <property type="component" value="Unassembled WGS sequence"/>
</dbReference>
<feature type="compositionally biased region" description="Basic and acidic residues" evidence="1">
    <location>
        <begin position="143"/>
        <end position="154"/>
    </location>
</feature>
<reference evidence="2" key="1">
    <citation type="journal article" date="2019" name="Environ. Microbiol.">
        <title>Fungal ecological strategies reflected in gene transcription - a case study of two litter decomposers.</title>
        <authorList>
            <person name="Barbi F."/>
            <person name="Kohler A."/>
            <person name="Barry K."/>
            <person name="Baskaran P."/>
            <person name="Daum C."/>
            <person name="Fauchery L."/>
            <person name="Ihrmark K."/>
            <person name="Kuo A."/>
            <person name="LaButti K."/>
            <person name="Lipzen A."/>
            <person name="Morin E."/>
            <person name="Grigoriev I.V."/>
            <person name="Henrissat B."/>
            <person name="Lindahl B."/>
            <person name="Martin F."/>
        </authorList>
    </citation>
    <scope>NUCLEOTIDE SEQUENCE</scope>
    <source>
        <strain evidence="2">JB14</strain>
    </source>
</reference>
<name>A0A6A4GQ96_9AGAR</name>
<evidence type="ECO:0000256" key="1">
    <source>
        <dbReference type="SAM" id="MobiDB-lite"/>
    </source>
</evidence>
<proteinExistence type="predicted"/>
<dbReference type="AlphaFoldDB" id="A0A6A4GQ96"/>